<name>A0A318MYZ9_9PROT</name>
<comment type="subcellular location">
    <subcellularLocation>
        <location evidence="2">Cell membrane</location>
        <topology evidence="2">Lipid-anchor</topology>
    </subcellularLocation>
</comment>
<dbReference type="Gene3D" id="2.20.200.10">
    <property type="entry name" value="Outer membrane efflux proteins (OEP)"/>
    <property type="match status" value="1"/>
</dbReference>
<protein>
    <submittedName>
        <fullName evidence="5">Secretion protein</fullName>
    </submittedName>
</protein>
<dbReference type="AlphaFoldDB" id="A0A318MYZ9"/>
<dbReference type="NCBIfam" id="TIGR01845">
    <property type="entry name" value="outer_NodT"/>
    <property type="match status" value="1"/>
</dbReference>
<keyword evidence="2 4" id="KW-0812">Transmembrane</keyword>
<keyword evidence="2" id="KW-0564">Palmitate</keyword>
<keyword evidence="4" id="KW-1133">Transmembrane helix</keyword>
<feature type="transmembrane region" description="Helical" evidence="4">
    <location>
        <begin position="16"/>
        <end position="36"/>
    </location>
</feature>
<gene>
    <name evidence="5" type="ORF">DK869_02375</name>
</gene>
<sequence length="515" mass="56409">MGDNNVHNRGINLFSLRYVGITFFFFLSGCMVGPNYHRPAPVISHRFKELKPVNGWQTANPSAAAFPKGEWWTIYNDPVLNQLEEQVDISNQNLKQAEANYRYARALIDQTKAALYPTLNLGTNFDRQGNGGGARSIGNGGGNINYSSGMTRNTYALQTSASWDLDLWGKIRRNTESQVAAAQASAADLANARLSYQSQLAQTYFNLRYQDSLIDLLQKTVKAYEQSLKVTQDQHNAGVIEPTALLQAQTQLEQTKAQLTAAGISRSQYEHAIATLIGKPPANLSIPHGILNDNIPQIPVGVPSILLQRRPDIASAERHMQEKNAQIGAAIAAFFPDVTLSANLSYSGNPVGSLVQVANRIWSLGASASENLFDGGVRSSMVKQAEAQYDASVAQYRQTILTALQSVEDQLSNLNILNDQKIQQQAAVEYADKTLKVALAQYMSGTHDYTTVVTQQVALLNNQQTALGIQQQQMVDSVLLIENLGGGWKDDRLPSKSSLTSNIPFIPSVLQQNKN</sequence>
<dbReference type="GO" id="GO:0005886">
    <property type="term" value="C:plasma membrane"/>
    <property type="evidence" value="ECO:0007669"/>
    <property type="project" value="UniProtKB-SubCell"/>
</dbReference>
<reference evidence="5 6" key="1">
    <citation type="submission" date="2018-05" db="EMBL/GenBank/DDBJ databases">
        <title>Reference genomes for bee gut microbiota database.</title>
        <authorList>
            <person name="Ellegaard K.M."/>
        </authorList>
    </citation>
    <scope>NUCLEOTIDE SEQUENCE [LARGE SCALE GENOMIC DNA]</scope>
    <source>
        <strain evidence="5 6">ESL0284</strain>
    </source>
</reference>
<dbReference type="EMBL" id="QGLT01000001">
    <property type="protein sequence ID" value="PXZ01860.1"/>
    <property type="molecule type" value="Genomic_DNA"/>
</dbReference>
<dbReference type="InterPro" id="IPR003423">
    <property type="entry name" value="OMP_efflux"/>
</dbReference>
<feature type="coiled-coil region" evidence="3">
    <location>
        <begin position="80"/>
        <end position="114"/>
    </location>
</feature>
<dbReference type="PANTHER" id="PTHR30203">
    <property type="entry name" value="OUTER MEMBRANE CATION EFFLUX PROTEIN"/>
    <property type="match status" value="1"/>
</dbReference>
<organism evidence="5 6">
    <name type="scientific">Commensalibacter melissae</name>
    <dbReference type="NCBI Taxonomy" id="2070537"/>
    <lineage>
        <taxon>Bacteria</taxon>
        <taxon>Pseudomonadati</taxon>
        <taxon>Pseudomonadota</taxon>
        <taxon>Alphaproteobacteria</taxon>
        <taxon>Acetobacterales</taxon>
        <taxon>Acetobacteraceae</taxon>
    </lineage>
</organism>
<evidence type="ECO:0000256" key="2">
    <source>
        <dbReference type="RuleBase" id="RU362097"/>
    </source>
</evidence>
<dbReference type="Pfam" id="PF02321">
    <property type="entry name" value="OEP"/>
    <property type="match status" value="2"/>
</dbReference>
<dbReference type="PANTHER" id="PTHR30203:SF33">
    <property type="entry name" value="BLR4455 PROTEIN"/>
    <property type="match status" value="1"/>
</dbReference>
<dbReference type="RefSeq" id="WP_110438379.1">
    <property type="nucleotide sequence ID" value="NZ_CP046393.1"/>
</dbReference>
<keyword evidence="6" id="KW-1185">Reference proteome</keyword>
<dbReference type="SUPFAM" id="SSF56954">
    <property type="entry name" value="Outer membrane efflux proteins (OEP)"/>
    <property type="match status" value="1"/>
</dbReference>
<proteinExistence type="inferred from homology"/>
<keyword evidence="2 4" id="KW-0472">Membrane</keyword>
<comment type="caution">
    <text evidence="5">The sequence shown here is derived from an EMBL/GenBank/DDBJ whole genome shotgun (WGS) entry which is preliminary data.</text>
</comment>
<dbReference type="InterPro" id="IPR010131">
    <property type="entry name" value="MdtP/NodT-like"/>
</dbReference>
<evidence type="ECO:0000313" key="5">
    <source>
        <dbReference type="EMBL" id="PXZ01860.1"/>
    </source>
</evidence>
<dbReference type="GO" id="GO:0015562">
    <property type="term" value="F:efflux transmembrane transporter activity"/>
    <property type="evidence" value="ECO:0007669"/>
    <property type="project" value="InterPro"/>
</dbReference>
<accession>A0A318MYZ9</accession>
<keyword evidence="2" id="KW-0449">Lipoprotein</keyword>
<evidence type="ECO:0000313" key="6">
    <source>
        <dbReference type="Proteomes" id="UP000247565"/>
    </source>
</evidence>
<comment type="similarity">
    <text evidence="1 2">Belongs to the outer membrane factor (OMF) (TC 1.B.17) family.</text>
</comment>
<dbReference type="Gene3D" id="1.20.1600.10">
    <property type="entry name" value="Outer membrane efflux proteins (OEP)"/>
    <property type="match status" value="1"/>
</dbReference>
<evidence type="ECO:0000256" key="4">
    <source>
        <dbReference type="SAM" id="Phobius"/>
    </source>
</evidence>
<dbReference type="Proteomes" id="UP000247565">
    <property type="component" value="Unassembled WGS sequence"/>
</dbReference>
<evidence type="ECO:0000256" key="1">
    <source>
        <dbReference type="ARBA" id="ARBA00007613"/>
    </source>
</evidence>
<dbReference type="OrthoDB" id="9783100at2"/>
<keyword evidence="3" id="KW-0175">Coiled coil</keyword>
<evidence type="ECO:0000256" key="3">
    <source>
        <dbReference type="SAM" id="Coils"/>
    </source>
</evidence>
<keyword evidence="2" id="KW-1134">Transmembrane beta strand</keyword>